<keyword evidence="6" id="KW-1185">Reference proteome</keyword>
<protein>
    <submittedName>
        <fullName evidence="5">Bifunctional enoyl-CoA hydratase/phosphate acetyltransferase</fullName>
    </submittedName>
</protein>
<dbReference type="Pfam" id="PF01575">
    <property type="entry name" value="MaoC_dehydratas"/>
    <property type="match status" value="1"/>
</dbReference>
<name>A0ABU6CS28_9GAMM</name>
<dbReference type="Proteomes" id="UP001308005">
    <property type="component" value="Unassembled WGS sequence"/>
</dbReference>
<dbReference type="InterPro" id="IPR050500">
    <property type="entry name" value="Phos_Acetyltrans/Butyryltrans"/>
</dbReference>
<organism evidence="5 6">
    <name type="scientific">Candidatus Thiothrix phosphatis</name>
    <dbReference type="NCBI Taxonomy" id="3112415"/>
    <lineage>
        <taxon>Bacteria</taxon>
        <taxon>Pseudomonadati</taxon>
        <taxon>Pseudomonadota</taxon>
        <taxon>Gammaproteobacteria</taxon>
        <taxon>Thiotrichales</taxon>
        <taxon>Thiotrichaceae</taxon>
        <taxon>Thiothrix</taxon>
    </lineage>
</organism>
<keyword evidence="2" id="KW-0012">Acyltransferase</keyword>
<evidence type="ECO:0000259" key="3">
    <source>
        <dbReference type="Pfam" id="PF01515"/>
    </source>
</evidence>
<comment type="caution">
    <text evidence="5">The sequence shown here is derived from an EMBL/GenBank/DDBJ whole genome shotgun (WGS) entry which is preliminary data.</text>
</comment>
<dbReference type="NCBIfam" id="NF006045">
    <property type="entry name" value="PRK08190.1"/>
    <property type="match status" value="1"/>
</dbReference>
<dbReference type="PANTHER" id="PTHR43356">
    <property type="entry name" value="PHOSPHATE ACETYLTRANSFERASE"/>
    <property type="match status" value="1"/>
</dbReference>
<dbReference type="SUPFAM" id="SSF54637">
    <property type="entry name" value="Thioesterase/thiol ester dehydrase-isomerase"/>
    <property type="match status" value="1"/>
</dbReference>
<accession>A0ABU6CS28</accession>
<evidence type="ECO:0000256" key="2">
    <source>
        <dbReference type="ARBA" id="ARBA00023315"/>
    </source>
</evidence>
<dbReference type="Gene3D" id="3.10.129.10">
    <property type="entry name" value="Hotdog Thioesterase"/>
    <property type="match status" value="1"/>
</dbReference>
<dbReference type="CDD" id="cd03449">
    <property type="entry name" value="R_hydratase"/>
    <property type="match status" value="1"/>
</dbReference>
<evidence type="ECO:0000256" key="1">
    <source>
        <dbReference type="ARBA" id="ARBA00022679"/>
    </source>
</evidence>
<evidence type="ECO:0000259" key="4">
    <source>
        <dbReference type="Pfam" id="PF01575"/>
    </source>
</evidence>
<evidence type="ECO:0000313" key="5">
    <source>
        <dbReference type="EMBL" id="MEB4589631.1"/>
    </source>
</evidence>
<dbReference type="Gene3D" id="3.40.718.10">
    <property type="entry name" value="Isopropylmalate Dehydrogenase"/>
    <property type="match status" value="1"/>
</dbReference>
<dbReference type="PANTHER" id="PTHR43356:SF2">
    <property type="entry name" value="PHOSPHATE ACETYLTRANSFERASE"/>
    <property type="match status" value="1"/>
</dbReference>
<dbReference type="NCBIfam" id="NF008852">
    <property type="entry name" value="PRK11890.1"/>
    <property type="match status" value="1"/>
</dbReference>
<sequence length="466" mass="50203">MTQEFIENRVFDEIQPDQTAELQRTLTRDDIALFSKVSGDLNPTHVDEEYAIRSGAKGIVGHSLWATGLVSSLLANVLPGPGTLYRGQESRFHRPVHLGDVLKARVKVREKRDGGVVLFECEVTNQYRELVMDGMAEVVAPTERIRVQRTEMPEISVLHHDSFKALFDSVAPLEPVPTAVVHPCDLVSLKGAMDAARDQFIQPILVGPEHKIRAVAEAENIDLSGASFVNAEHSHAAASKAVELVREGKAEILMKGSLHTDEVLGAVVNKTTGIRTERRISHVFVMDVPTYPKLLLISDVAVNIAPDLEAKRDICQNAIDLARTVGVERPKVAILSAVETIRPKIQSTLDAAALCKMADRGQITGGILDGPLAMDNAISLEAAKIKKIDSVVAGNADVLIAPDLEAGNILAKQLIFLANAEAAGIVLGARVPIILTSRADSVRTRHASAAIAVLHAHAIRQGLHAG</sequence>
<dbReference type="RefSeq" id="WP_324692820.1">
    <property type="nucleotide sequence ID" value="NZ_JAYMYJ010000012.1"/>
</dbReference>
<evidence type="ECO:0000313" key="6">
    <source>
        <dbReference type="Proteomes" id="UP001308005"/>
    </source>
</evidence>
<dbReference type="SUPFAM" id="SSF53659">
    <property type="entry name" value="Isocitrate/Isopropylmalate dehydrogenase-like"/>
    <property type="match status" value="1"/>
</dbReference>
<dbReference type="InterPro" id="IPR029069">
    <property type="entry name" value="HotDog_dom_sf"/>
</dbReference>
<dbReference type="InterPro" id="IPR002505">
    <property type="entry name" value="PTA_PTB"/>
</dbReference>
<keyword evidence="1" id="KW-0808">Transferase</keyword>
<reference evidence="6" key="1">
    <citation type="submission" date="2023-07" db="EMBL/GenBank/DDBJ databases">
        <title>The carbon used by Thiothrix.</title>
        <authorList>
            <person name="Chen L."/>
        </authorList>
    </citation>
    <scope>NUCLEOTIDE SEQUENCE [LARGE SCALE GENOMIC DNA]</scope>
</reference>
<dbReference type="EMBL" id="JAYMYJ010000012">
    <property type="protein sequence ID" value="MEB4589631.1"/>
    <property type="molecule type" value="Genomic_DNA"/>
</dbReference>
<feature type="domain" description="Phosphate acetyl/butaryl transferase" evidence="3">
    <location>
        <begin position="237"/>
        <end position="453"/>
    </location>
</feature>
<proteinExistence type="predicted"/>
<gene>
    <name evidence="5" type="ORF">VSS37_01435</name>
</gene>
<feature type="domain" description="MaoC-like" evidence="4">
    <location>
        <begin position="16"/>
        <end position="115"/>
    </location>
</feature>
<dbReference type="Pfam" id="PF01515">
    <property type="entry name" value="PTA_PTB"/>
    <property type="match status" value="1"/>
</dbReference>
<dbReference type="InterPro" id="IPR002539">
    <property type="entry name" value="MaoC-like_dom"/>
</dbReference>